<dbReference type="RefSeq" id="WP_122224153.1">
    <property type="nucleotide sequence ID" value="NZ_RBQB01000355.1"/>
</dbReference>
<name>A0A3M3YCT7_9PSED</name>
<evidence type="ECO:0000313" key="1">
    <source>
        <dbReference type="EMBL" id="RMO79775.1"/>
    </source>
</evidence>
<dbReference type="Proteomes" id="UP000279372">
    <property type="component" value="Unassembled WGS sequence"/>
</dbReference>
<dbReference type="AlphaFoldDB" id="A0A3M3YCT7"/>
<protein>
    <submittedName>
        <fullName evidence="1">Uncharacterized protein</fullName>
    </submittedName>
</protein>
<reference evidence="1 2" key="1">
    <citation type="submission" date="2018-08" db="EMBL/GenBank/DDBJ databases">
        <title>Recombination of ecologically and evolutionarily significant loci maintains genetic cohesion in the Pseudomonas syringae species complex.</title>
        <authorList>
            <person name="Dillon M."/>
            <person name="Thakur S."/>
            <person name="Almeida R.N.D."/>
            <person name="Weir B.S."/>
            <person name="Guttman D.S."/>
        </authorList>
    </citation>
    <scope>NUCLEOTIDE SEQUENCE [LARGE SCALE GENOMIC DNA]</scope>
    <source>
        <strain evidence="1 2">ICMP 8902</strain>
    </source>
</reference>
<comment type="caution">
    <text evidence="1">The sequence shown here is derived from an EMBL/GenBank/DDBJ whole genome shotgun (WGS) entry which is preliminary data.</text>
</comment>
<dbReference type="EMBL" id="RBQB01000355">
    <property type="protein sequence ID" value="RMO79775.1"/>
    <property type="molecule type" value="Genomic_DNA"/>
</dbReference>
<organism evidence="1 2">
    <name type="scientific">Pseudomonas syringae pv. philadelphi</name>
    <dbReference type="NCBI Taxonomy" id="251706"/>
    <lineage>
        <taxon>Bacteria</taxon>
        <taxon>Pseudomonadati</taxon>
        <taxon>Pseudomonadota</taxon>
        <taxon>Gammaproteobacteria</taxon>
        <taxon>Pseudomonadales</taxon>
        <taxon>Pseudomonadaceae</taxon>
        <taxon>Pseudomonas</taxon>
    </lineage>
</organism>
<proteinExistence type="predicted"/>
<gene>
    <name evidence="1" type="ORF">ALQ33_200196</name>
</gene>
<accession>A0A3M3YCT7</accession>
<sequence length="180" mass="19996">MSFRPLNNVSDLFFAIGDAIHAAGMGVNVANYEEFDGEVGDATVLIEIERTGPAIRGNDGRYAHLVTVTLHAVVSRFRKYAVLEAMNLSTCLERLADCNRWGFRGIQCQHPEDMHSGPSIFREGQGGYEAWGCTFKQKLAPGPDKVPEDPVMLQPGMPKVAETWRVDDIDDPEKYEKLVP</sequence>
<evidence type="ECO:0000313" key="2">
    <source>
        <dbReference type="Proteomes" id="UP000279372"/>
    </source>
</evidence>